<dbReference type="AlphaFoldDB" id="A0AA90NW43"/>
<gene>
    <name evidence="1" type="ORF">QS748_01705</name>
</gene>
<name>A0AA90NW43_9GAMM</name>
<dbReference type="EMBL" id="JASXSV010000002">
    <property type="protein sequence ID" value="MDP0587976.1"/>
    <property type="molecule type" value="Genomic_DNA"/>
</dbReference>
<reference evidence="1 2" key="1">
    <citation type="journal article" date="2023" name="bioRxiv">
        <title>An intranuclear bacterial parasite of deep-sea mussels expresses apoptosis inhibitors acquired from its host.</title>
        <authorList>
            <person name="Gonzalez Porras M.A."/>
            <person name="Assie A."/>
            <person name="Tietjen M."/>
            <person name="Violette M."/>
            <person name="Kleiner M."/>
            <person name="Gruber-Vodicka H."/>
            <person name="Dubilier N."/>
            <person name="Leisch N."/>
        </authorList>
    </citation>
    <scope>NUCLEOTIDE SEQUENCE [LARGE SCALE GENOMIC DNA]</scope>
    <source>
        <strain evidence="1">IAP13</strain>
    </source>
</reference>
<comment type="caution">
    <text evidence="1">The sequence shown here is derived from an EMBL/GenBank/DDBJ whole genome shotgun (WGS) entry which is preliminary data.</text>
</comment>
<keyword evidence="2" id="KW-1185">Reference proteome</keyword>
<evidence type="ECO:0000313" key="1">
    <source>
        <dbReference type="EMBL" id="MDP0587976.1"/>
    </source>
</evidence>
<proteinExistence type="predicted"/>
<protein>
    <submittedName>
        <fullName evidence="1">Uncharacterized protein</fullName>
    </submittedName>
</protein>
<evidence type="ECO:0000313" key="2">
    <source>
        <dbReference type="Proteomes" id="UP001178148"/>
    </source>
</evidence>
<accession>A0AA90NW43</accession>
<sequence>MTALRASLEEALNKVIFSRKGIYKVLILLDPRLLGDYESGFNQRFLEQLNC</sequence>
<organism evidence="1 2">
    <name type="scientific">Candidatus Endonucleibacter bathymodioli</name>
    <dbReference type="NCBI Taxonomy" id="539814"/>
    <lineage>
        <taxon>Bacteria</taxon>
        <taxon>Pseudomonadati</taxon>
        <taxon>Pseudomonadota</taxon>
        <taxon>Gammaproteobacteria</taxon>
        <taxon>Oceanospirillales</taxon>
        <taxon>Endozoicomonadaceae</taxon>
        <taxon>Candidatus Endonucleibacter</taxon>
    </lineage>
</organism>
<dbReference type="Proteomes" id="UP001178148">
    <property type="component" value="Unassembled WGS sequence"/>
</dbReference>